<evidence type="ECO:0000313" key="2">
    <source>
        <dbReference type="Proteomes" id="UP000035368"/>
    </source>
</evidence>
<organism evidence="1 2">
    <name type="scientific">Corynebacterium epidermidicanis</name>
    <dbReference type="NCBI Taxonomy" id="1050174"/>
    <lineage>
        <taxon>Bacteria</taxon>
        <taxon>Bacillati</taxon>
        <taxon>Actinomycetota</taxon>
        <taxon>Actinomycetes</taxon>
        <taxon>Mycobacteriales</taxon>
        <taxon>Corynebacteriaceae</taxon>
        <taxon>Corynebacterium</taxon>
    </lineage>
</organism>
<keyword evidence="2" id="KW-1185">Reference proteome</keyword>
<reference evidence="1 2" key="1">
    <citation type="submission" date="2015-05" db="EMBL/GenBank/DDBJ databases">
        <title>Complete genome sequence of Corynebacterium epidermidicanis DSM 45586, isolated from the skin of a dog suffering from pruritus.</title>
        <authorList>
            <person name="Ruckert C."/>
            <person name="Albersmeier A."/>
            <person name="Winkler A."/>
            <person name="Tauch A."/>
        </authorList>
    </citation>
    <scope>NUCLEOTIDE SEQUENCE [LARGE SCALE GENOMIC DNA]</scope>
    <source>
        <strain evidence="1 2">DSM 45586</strain>
    </source>
</reference>
<dbReference type="PATRIC" id="fig|1050174.4.peg.1171"/>
<name>A0A0G3GTZ1_9CORY</name>
<dbReference type="STRING" id="1050174.CEPID_05795"/>
<proteinExistence type="predicted"/>
<dbReference type="OrthoDB" id="4426657at2"/>
<dbReference type="EMBL" id="CP011541">
    <property type="protein sequence ID" value="AKK03023.1"/>
    <property type="molecule type" value="Genomic_DNA"/>
</dbReference>
<evidence type="ECO:0000313" key="1">
    <source>
        <dbReference type="EMBL" id="AKK03023.1"/>
    </source>
</evidence>
<sequence>MVGEDTIFAVEQHGIPEGWYVTVASNGKLTVSADMDAKSGDSYTATVKVVDIDGKISYAKPTFKVQ</sequence>
<gene>
    <name evidence="1" type="ORF">CEPID_05795</name>
</gene>
<dbReference type="AlphaFoldDB" id="A0A0G3GTZ1"/>
<accession>A0A0G3GTZ1</accession>
<dbReference type="KEGG" id="cei:CEPID_05795"/>
<protein>
    <submittedName>
        <fullName evidence="1">Uncharacterized protein</fullName>
    </submittedName>
</protein>
<dbReference type="Proteomes" id="UP000035368">
    <property type="component" value="Chromosome"/>
</dbReference>
<dbReference type="RefSeq" id="WP_052843396.1">
    <property type="nucleotide sequence ID" value="NZ_CP011541.1"/>
</dbReference>